<reference evidence="1 2" key="1">
    <citation type="submission" date="2009-10" db="EMBL/GenBank/DDBJ databases">
        <authorList>
            <person name="Shrivastava S."/>
            <person name="Brinkac L.B."/>
            <person name="Brown J.L."/>
            <person name="Bruce D.B."/>
            <person name="Detter C."/>
            <person name="Green L.D."/>
            <person name="Munk C.A."/>
            <person name="Rogers Y.C."/>
            <person name="Tapia R."/>
            <person name="Saunders E.S."/>
            <person name="Sims D.R."/>
            <person name="Smith L.A."/>
            <person name="Smith T.J."/>
            <person name="Sutton G."/>
            <person name="Brettin T."/>
        </authorList>
    </citation>
    <scope>NUCLEOTIDE SEQUENCE [LARGE SCALE GENOMIC DNA]</scope>
    <source>
        <strain evidence="2">D str. 1873</strain>
    </source>
</reference>
<dbReference type="Proteomes" id="UP000006160">
    <property type="component" value="Unassembled WGS sequence"/>
</dbReference>
<evidence type="ECO:0000313" key="1">
    <source>
        <dbReference type="EMBL" id="EES91585.1"/>
    </source>
</evidence>
<organism evidence="1 2">
    <name type="scientific">Clostridium botulinum D str. 1873</name>
    <dbReference type="NCBI Taxonomy" id="592027"/>
    <lineage>
        <taxon>Bacteria</taxon>
        <taxon>Bacillati</taxon>
        <taxon>Bacillota</taxon>
        <taxon>Clostridia</taxon>
        <taxon>Eubacteriales</taxon>
        <taxon>Clostridiaceae</taxon>
        <taxon>Clostridium</taxon>
    </lineage>
</organism>
<protein>
    <recommendedName>
        <fullName evidence="3">Serine protease</fullName>
    </recommendedName>
</protein>
<dbReference type="Gene3D" id="2.40.10.10">
    <property type="entry name" value="Trypsin-like serine proteases"/>
    <property type="match status" value="1"/>
</dbReference>
<dbReference type="InterPro" id="IPR009003">
    <property type="entry name" value="Peptidase_S1_PA"/>
</dbReference>
<dbReference type="RefSeq" id="WP_003376533.1">
    <property type="nucleotide sequence ID" value="NZ_ACSJ01000007.1"/>
</dbReference>
<gene>
    <name evidence="1" type="ORF">CLG_B0965</name>
</gene>
<name>A0A9P2LLJ2_CLOBO</name>
<comment type="caution">
    <text evidence="1">The sequence shown here is derived from an EMBL/GenBank/DDBJ whole genome shotgun (WGS) entry which is preliminary data.</text>
</comment>
<sequence length="309" mass="33705">MICKCCTCCKPLSIDEKIKYICENEYEYFLSKNNVVGIGLGYKLTKGFNTSQKCIKVFARKKVGNGEIPEAELVPPIYKGIKTDVVQSGNIEFSKLSEKKRPVPGGYSIGIPLETQTGTMGCLVTDGSDIFVLGNNHVLSDMNFVPLGTPVMQPGPEDGGKVNTDTIAKLAKYVPIKFNKKENYVDAAIAKVSDKKLVSAGIAFIGYLKGIGKPNLEEGVKKVGRTTDLTVGKISAVYATYVLKYNDKDVLFKDQIFTTDMADYGDSGAILVDYKNYAIGLLMAGSESFTIYNDIYNVLGNLKVNILSK</sequence>
<accession>A0A9P2LLJ2</accession>
<dbReference type="EMBL" id="ACSJ01000007">
    <property type="protein sequence ID" value="EES91585.1"/>
    <property type="molecule type" value="Genomic_DNA"/>
</dbReference>
<dbReference type="InterPro" id="IPR043504">
    <property type="entry name" value="Peptidase_S1_PA_chymotrypsin"/>
</dbReference>
<dbReference type="AlphaFoldDB" id="A0A9P2LLJ2"/>
<evidence type="ECO:0008006" key="3">
    <source>
        <dbReference type="Google" id="ProtNLM"/>
    </source>
</evidence>
<dbReference type="SUPFAM" id="SSF50494">
    <property type="entry name" value="Trypsin-like serine proteases"/>
    <property type="match status" value="1"/>
</dbReference>
<proteinExistence type="predicted"/>
<evidence type="ECO:0000313" key="2">
    <source>
        <dbReference type="Proteomes" id="UP000006160"/>
    </source>
</evidence>